<dbReference type="EMBL" id="WHYR01000004">
    <property type="protein sequence ID" value="MQL51144.1"/>
    <property type="molecule type" value="Genomic_DNA"/>
</dbReference>
<comment type="caution">
    <text evidence="2">The sequence shown here is derived from an EMBL/GenBank/DDBJ whole genome shotgun (WGS) entry which is preliminary data.</text>
</comment>
<dbReference type="SUPFAM" id="SSF81301">
    <property type="entry name" value="Nucleotidyltransferase"/>
    <property type="match status" value="1"/>
</dbReference>
<dbReference type="NCBIfam" id="NF047752">
    <property type="entry name" value="MntA_antitoxin"/>
    <property type="match status" value="1"/>
</dbReference>
<feature type="domain" description="Polymerase beta nucleotidyltransferase" evidence="1">
    <location>
        <begin position="12"/>
        <end position="101"/>
    </location>
</feature>
<protein>
    <recommendedName>
        <fullName evidence="1">Polymerase beta nucleotidyltransferase domain-containing protein</fullName>
    </recommendedName>
</protein>
<evidence type="ECO:0000259" key="1">
    <source>
        <dbReference type="Pfam" id="PF18765"/>
    </source>
</evidence>
<gene>
    <name evidence="2" type="ORF">GFC01_02460</name>
</gene>
<dbReference type="CDD" id="cd05403">
    <property type="entry name" value="NT_KNTase_like"/>
    <property type="match status" value="1"/>
</dbReference>
<dbReference type="InterPro" id="IPR052930">
    <property type="entry name" value="TA_antitoxin_MntA"/>
</dbReference>
<dbReference type="AlphaFoldDB" id="A0A6N7IMJ7"/>
<dbReference type="Gene3D" id="3.30.460.10">
    <property type="entry name" value="Beta Polymerase, domain 2"/>
    <property type="match status" value="1"/>
</dbReference>
<reference evidence="2 3" key="1">
    <citation type="submission" date="2019-10" db="EMBL/GenBank/DDBJ databases">
        <title>Comparative genomics of sulfur disproportionating microorganisms.</title>
        <authorList>
            <person name="Ward L.M."/>
            <person name="Bertran E."/>
            <person name="Johnston D."/>
        </authorList>
    </citation>
    <scope>NUCLEOTIDE SEQUENCE [LARGE SCALE GENOMIC DNA]</scope>
    <source>
        <strain evidence="2 3">DSM 14055</strain>
    </source>
</reference>
<dbReference type="RefSeq" id="WP_152945066.1">
    <property type="nucleotide sequence ID" value="NZ_WHYR01000004.1"/>
</dbReference>
<proteinExistence type="predicted"/>
<dbReference type="Pfam" id="PF18765">
    <property type="entry name" value="Polbeta"/>
    <property type="match status" value="1"/>
</dbReference>
<dbReference type="InterPro" id="IPR043519">
    <property type="entry name" value="NT_sf"/>
</dbReference>
<dbReference type="PANTHER" id="PTHR43852:SF3">
    <property type="entry name" value="NUCLEOTIDYLTRANSFERASE"/>
    <property type="match status" value="1"/>
</dbReference>
<dbReference type="InterPro" id="IPR041633">
    <property type="entry name" value="Polbeta"/>
</dbReference>
<name>A0A6N7IMJ7_9FIRM</name>
<dbReference type="Proteomes" id="UP000441717">
    <property type="component" value="Unassembled WGS sequence"/>
</dbReference>
<evidence type="ECO:0000313" key="2">
    <source>
        <dbReference type="EMBL" id="MQL51144.1"/>
    </source>
</evidence>
<accession>A0A6N7IMJ7</accession>
<dbReference type="PANTHER" id="PTHR43852">
    <property type="entry name" value="NUCLEOTIDYLTRANSFERASE"/>
    <property type="match status" value="1"/>
</dbReference>
<organism evidence="2 3">
    <name type="scientific">Desulfofundulus thermobenzoicus</name>
    <dbReference type="NCBI Taxonomy" id="29376"/>
    <lineage>
        <taxon>Bacteria</taxon>
        <taxon>Bacillati</taxon>
        <taxon>Bacillota</taxon>
        <taxon>Clostridia</taxon>
        <taxon>Eubacteriales</taxon>
        <taxon>Peptococcaceae</taxon>
        <taxon>Desulfofundulus</taxon>
    </lineage>
</organism>
<evidence type="ECO:0000313" key="3">
    <source>
        <dbReference type="Proteomes" id="UP000441717"/>
    </source>
</evidence>
<dbReference type="OrthoDB" id="360741at2"/>
<keyword evidence="3" id="KW-1185">Reference proteome</keyword>
<sequence length="139" mass="15719">MLPGKILSDLPSVFSAFPEVAAVYLFGSYPAHPEQARDVDLAVLLKWPVKSPVNIYMALYPHLAEIFSPLEVDLLFLNTASLPVCFEALSTGMVVYCADDELRTDFEYAISGRYMDFKYHLEKARDELFEEFKEGCPLV</sequence>